<feature type="signal peptide" evidence="2">
    <location>
        <begin position="1"/>
        <end position="23"/>
    </location>
</feature>
<keyword evidence="1" id="KW-0812">Transmembrane</keyword>
<gene>
    <name evidence="3" type="ORF">KDX31_05250</name>
</gene>
<dbReference type="InterPro" id="IPR007038">
    <property type="entry name" value="HupE_UreJ"/>
</dbReference>
<dbReference type="EMBL" id="CP073344">
    <property type="protein sequence ID" value="UTW04416.1"/>
    <property type="molecule type" value="Genomic_DNA"/>
</dbReference>
<dbReference type="Proteomes" id="UP001059950">
    <property type="component" value="Chromosome"/>
</dbReference>
<keyword evidence="4" id="KW-1185">Reference proteome</keyword>
<feature type="transmembrane region" description="Helical" evidence="1">
    <location>
        <begin position="42"/>
        <end position="61"/>
    </location>
</feature>
<evidence type="ECO:0000256" key="1">
    <source>
        <dbReference type="SAM" id="Phobius"/>
    </source>
</evidence>
<dbReference type="Pfam" id="PF04955">
    <property type="entry name" value="HupE_UreJ"/>
    <property type="match status" value="1"/>
</dbReference>
<feature type="transmembrane region" description="Helical" evidence="1">
    <location>
        <begin position="178"/>
        <end position="199"/>
    </location>
</feature>
<keyword evidence="1" id="KW-0472">Membrane</keyword>
<sequence length="200" mass="20151">MNKRNQLRLLTLGGALAPLSAMAHTGHEVAGFFQGLVHPLSGADHLLVMLAVGLLAVGQTGEKARDMTRRTRIAVPAAFLLAMVAGTLLAIAGLAVPFVEQGIVVSVIAAGGLLALAVRFSLVAGVAVASVFALFHGLAHGAELPLAAQPVAYIAGFLITTSALLVAGTRLGQLADSYSMGLISRLAGVAVAAFGVLAAV</sequence>
<protein>
    <submittedName>
        <fullName evidence="3">HupE/UreJ family protein</fullName>
    </submittedName>
</protein>
<keyword evidence="1" id="KW-1133">Transmembrane helix</keyword>
<feature type="transmembrane region" description="Helical" evidence="1">
    <location>
        <begin position="73"/>
        <end position="96"/>
    </location>
</feature>
<organism evidence="3 4">
    <name type="scientific">Amphritea atlantica</name>
    <dbReference type="NCBI Taxonomy" id="355243"/>
    <lineage>
        <taxon>Bacteria</taxon>
        <taxon>Pseudomonadati</taxon>
        <taxon>Pseudomonadota</taxon>
        <taxon>Gammaproteobacteria</taxon>
        <taxon>Oceanospirillales</taxon>
        <taxon>Oceanospirillaceae</taxon>
        <taxon>Amphritea</taxon>
    </lineage>
</organism>
<evidence type="ECO:0000313" key="3">
    <source>
        <dbReference type="EMBL" id="UTW04416.1"/>
    </source>
</evidence>
<evidence type="ECO:0000313" key="4">
    <source>
        <dbReference type="Proteomes" id="UP001059950"/>
    </source>
</evidence>
<feature type="transmembrane region" description="Helical" evidence="1">
    <location>
        <begin position="147"/>
        <end position="166"/>
    </location>
</feature>
<dbReference type="PIRSF" id="PIRSF016919">
    <property type="entry name" value="HupE_UreJ"/>
    <property type="match status" value="1"/>
</dbReference>
<accession>A0ABY5GZZ6</accession>
<keyword evidence="2" id="KW-0732">Signal</keyword>
<name>A0ABY5GZZ6_9GAMM</name>
<proteinExistence type="predicted"/>
<feature type="chain" id="PRO_5046918989" evidence="2">
    <location>
        <begin position="24"/>
        <end position="200"/>
    </location>
</feature>
<reference evidence="3" key="1">
    <citation type="submission" date="2021-04" db="EMBL/GenBank/DDBJ databases">
        <title>Oceanospirillales bacteria with DddD are important DMSP degraders in coastal seawater.</title>
        <authorList>
            <person name="Liu J."/>
        </authorList>
    </citation>
    <scope>NUCLEOTIDE SEQUENCE</scope>
    <source>
        <strain evidence="3">GY6</strain>
    </source>
</reference>
<evidence type="ECO:0000256" key="2">
    <source>
        <dbReference type="SAM" id="SignalP"/>
    </source>
</evidence>
<feature type="transmembrane region" description="Helical" evidence="1">
    <location>
        <begin position="102"/>
        <end position="135"/>
    </location>
</feature>